<evidence type="ECO:0000313" key="7">
    <source>
        <dbReference type="EMBL" id="CAH1419454.1"/>
    </source>
</evidence>
<dbReference type="EMBL" id="CAKMRJ010000335">
    <property type="protein sequence ID" value="CAH1419448.1"/>
    <property type="molecule type" value="Genomic_DNA"/>
</dbReference>
<evidence type="ECO:0000313" key="6">
    <source>
        <dbReference type="EMBL" id="CAH1419452.1"/>
    </source>
</evidence>
<evidence type="ECO:0000256" key="1">
    <source>
        <dbReference type="SAM" id="MobiDB-lite"/>
    </source>
</evidence>
<proteinExistence type="predicted"/>
<evidence type="ECO:0000313" key="11">
    <source>
        <dbReference type="EMBL" id="CAH1419462.1"/>
    </source>
</evidence>
<dbReference type="EMBL" id="CAKMRJ010000335">
    <property type="protein sequence ID" value="CAH1419458.1"/>
    <property type="molecule type" value="Genomic_DNA"/>
</dbReference>
<evidence type="ECO:0000313" key="12">
    <source>
        <dbReference type="EMBL" id="CAH1419464.1"/>
    </source>
</evidence>
<dbReference type="EMBL" id="CAKMRJ010000335">
    <property type="protein sequence ID" value="CAH1419456.1"/>
    <property type="molecule type" value="Genomic_DNA"/>
</dbReference>
<evidence type="ECO:0000313" key="8">
    <source>
        <dbReference type="EMBL" id="CAH1419456.1"/>
    </source>
</evidence>
<dbReference type="EMBL" id="CAKMRJ010000335">
    <property type="protein sequence ID" value="CAH1419444.1"/>
    <property type="molecule type" value="Genomic_DNA"/>
</dbReference>
<dbReference type="EMBL" id="CAKMRJ010000335">
    <property type="protein sequence ID" value="CAH1419462.1"/>
    <property type="molecule type" value="Genomic_DNA"/>
</dbReference>
<protein>
    <submittedName>
        <fullName evidence="6">Uncharacterized protein</fullName>
    </submittedName>
</protein>
<dbReference type="AlphaFoldDB" id="A0AAU9LYM5"/>
<sequence length="96" mass="10587">MPSIRYATQEPTMFKANSPCNTTEEVRTHGSCCSSRHPTTRYKPNTTHAPLGSTSPKIIKLTATNLAQGHAGNHKLKTTPRMHQTMRKKGQATLLT</sequence>
<dbReference type="Proteomes" id="UP001157418">
    <property type="component" value="Unassembled WGS sequence"/>
</dbReference>
<gene>
    <name evidence="2" type="ORF">LVIROSA_LOCUS6972</name>
    <name evidence="3" type="ORF">LVIROSA_LOCUS6974</name>
    <name evidence="4" type="ORF">LVIROSA_LOCUS6976</name>
    <name evidence="5" type="ORF">LVIROSA_LOCUS6978</name>
    <name evidence="6" type="ORF">LVIROSA_LOCUS6980</name>
    <name evidence="7" type="ORF">LVIROSA_LOCUS6982</name>
    <name evidence="8" type="ORF">LVIROSA_LOCUS6984</name>
    <name evidence="9" type="ORF">LVIROSA_LOCUS6986</name>
    <name evidence="10" type="ORF">LVIROSA_LOCUS6988</name>
    <name evidence="11" type="ORF">LVIROSA_LOCUS6990</name>
    <name evidence="12" type="ORF">LVIROSA_LOCUS6992</name>
    <name evidence="13" type="ORF">LVIROSA_LOCUS6994</name>
</gene>
<dbReference type="EMBL" id="CAKMRJ010000335">
    <property type="protein sequence ID" value="CAH1419452.1"/>
    <property type="molecule type" value="Genomic_DNA"/>
</dbReference>
<dbReference type="EMBL" id="CAKMRJ010000335">
    <property type="protein sequence ID" value="CAH1419460.1"/>
    <property type="molecule type" value="Genomic_DNA"/>
</dbReference>
<accession>A0AAU9LYM5</accession>
<dbReference type="EMBL" id="CAKMRJ010000335">
    <property type="protein sequence ID" value="CAH1419464.1"/>
    <property type="molecule type" value="Genomic_DNA"/>
</dbReference>
<evidence type="ECO:0000313" key="4">
    <source>
        <dbReference type="EMBL" id="CAH1419448.1"/>
    </source>
</evidence>
<dbReference type="EMBL" id="CAKMRJ010000335">
    <property type="protein sequence ID" value="CAH1419466.1"/>
    <property type="molecule type" value="Genomic_DNA"/>
</dbReference>
<keyword evidence="14" id="KW-1185">Reference proteome</keyword>
<evidence type="ECO:0000313" key="14">
    <source>
        <dbReference type="Proteomes" id="UP001157418"/>
    </source>
</evidence>
<feature type="compositionally biased region" description="Basic residues" evidence="1">
    <location>
        <begin position="72"/>
        <end position="90"/>
    </location>
</feature>
<evidence type="ECO:0000313" key="10">
    <source>
        <dbReference type="EMBL" id="CAH1419460.1"/>
    </source>
</evidence>
<dbReference type="EMBL" id="CAKMRJ010000335">
    <property type="protein sequence ID" value="CAH1419446.1"/>
    <property type="molecule type" value="Genomic_DNA"/>
</dbReference>
<name>A0AAU9LYM5_9ASTR</name>
<comment type="caution">
    <text evidence="6">The sequence shown here is derived from an EMBL/GenBank/DDBJ whole genome shotgun (WGS) entry which is preliminary data.</text>
</comment>
<evidence type="ECO:0000313" key="9">
    <source>
        <dbReference type="EMBL" id="CAH1419458.1"/>
    </source>
</evidence>
<feature type="region of interest" description="Disordered" evidence="1">
    <location>
        <begin position="17"/>
        <end position="54"/>
    </location>
</feature>
<dbReference type="EMBL" id="CAKMRJ010000335">
    <property type="protein sequence ID" value="CAH1419454.1"/>
    <property type="molecule type" value="Genomic_DNA"/>
</dbReference>
<organism evidence="6 14">
    <name type="scientific">Lactuca virosa</name>
    <dbReference type="NCBI Taxonomy" id="75947"/>
    <lineage>
        <taxon>Eukaryota</taxon>
        <taxon>Viridiplantae</taxon>
        <taxon>Streptophyta</taxon>
        <taxon>Embryophyta</taxon>
        <taxon>Tracheophyta</taxon>
        <taxon>Spermatophyta</taxon>
        <taxon>Magnoliopsida</taxon>
        <taxon>eudicotyledons</taxon>
        <taxon>Gunneridae</taxon>
        <taxon>Pentapetalae</taxon>
        <taxon>asterids</taxon>
        <taxon>campanulids</taxon>
        <taxon>Asterales</taxon>
        <taxon>Asteraceae</taxon>
        <taxon>Cichorioideae</taxon>
        <taxon>Cichorieae</taxon>
        <taxon>Lactucinae</taxon>
        <taxon>Lactuca</taxon>
    </lineage>
</organism>
<evidence type="ECO:0000313" key="5">
    <source>
        <dbReference type="EMBL" id="CAH1419450.1"/>
    </source>
</evidence>
<evidence type="ECO:0000313" key="2">
    <source>
        <dbReference type="EMBL" id="CAH1419444.1"/>
    </source>
</evidence>
<dbReference type="EMBL" id="CAKMRJ010000335">
    <property type="protein sequence ID" value="CAH1419450.1"/>
    <property type="molecule type" value="Genomic_DNA"/>
</dbReference>
<evidence type="ECO:0000313" key="3">
    <source>
        <dbReference type="EMBL" id="CAH1419446.1"/>
    </source>
</evidence>
<feature type="region of interest" description="Disordered" evidence="1">
    <location>
        <begin position="69"/>
        <end position="96"/>
    </location>
</feature>
<feature type="compositionally biased region" description="Polar residues" evidence="1">
    <location>
        <begin position="31"/>
        <end position="54"/>
    </location>
</feature>
<reference evidence="6 14" key="1">
    <citation type="submission" date="2022-01" db="EMBL/GenBank/DDBJ databases">
        <authorList>
            <person name="Xiong W."/>
            <person name="Schranz E."/>
        </authorList>
    </citation>
    <scope>NUCLEOTIDE SEQUENCE [LARGE SCALE GENOMIC DNA]</scope>
</reference>
<evidence type="ECO:0000313" key="13">
    <source>
        <dbReference type="EMBL" id="CAH1419466.1"/>
    </source>
</evidence>